<feature type="compositionally biased region" description="Polar residues" evidence="1">
    <location>
        <begin position="152"/>
        <end position="161"/>
    </location>
</feature>
<dbReference type="AlphaFoldDB" id="A0A151GSA6"/>
<sequence>MSTSLSRAFTTRRFRLSNESADGTKSPRRSASTTAKSSIPRHKISAPVELIHTTNMLSYNAPDLPRASRSNSTDTVSSQSDEDAAYIFGTSTAASTPPTSPEPSPRERALSPPQPNHLTTYFKTSEKAVPRMQAPPPAIPARSASHTKKSSIESVTRSRSLSRAGRNSEHSLPARSISSRPPSTATRSSSASRTSASRSQKQTVVLPPLPAMAPAVLASAPATTQQQPTAGDADAFDLELAKVTKLTVDNGGARLNIIDEEEQYLVSRGLVKVSADDYLGDILGLTQSFFPDLNRALPPAPVWI</sequence>
<dbReference type="OrthoDB" id="5419666at2759"/>
<dbReference type="GeneID" id="63713774"/>
<feature type="compositionally biased region" description="Polar residues" evidence="1">
    <location>
        <begin position="17"/>
        <end position="37"/>
    </location>
</feature>
<feature type="region of interest" description="Disordered" evidence="1">
    <location>
        <begin position="1"/>
        <end position="47"/>
    </location>
</feature>
<gene>
    <name evidence="2" type="ORF">DCS_01131</name>
</gene>
<dbReference type="EMBL" id="LAYC01000001">
    <property type="protein sequence ID" value="KYK59997.1"/>
    <property type="molecule type" value="Genomic_DNA"/>
</dbReference>
<feature type="region of interest" description="Disordered" evidence="1">
    <location>
        <begin position="59"/>
        <end position="204"/>
    </location>
</feature>
<protein>
    <submittedName>
        <fullName evidence="2">Uncharacterized protein</fullName>
    </submittedName>
</protein>
<feature type="compositionally biased region" description="Polar residues" evidence="1">
    <location>
        <begin position="68"/>
        <end position="79"/>
    </location>
</feature>
<comment type="caution">
    <text evidence="2">The sequence shown here is derived from an EMBL/GenBank/DDBJ whole genome shotgun (WGS) entry which is preliminary data.</text>
</comment>
<dbReference type="Proteomes" id="UP000076580">
    <property type="component" value="Chromosome 01"/>
</dbReference>
<evidence type="ECO:0000256" key="1">
    <source>
        <dbReference type="SAM" id="MobiDB-lite"/>
    </source>
</evidence>
<evidence type="ECO:0000313" key="2">
    <source>
        <dbReference type="EMBL" id="KYK59997.1"/>
    </source>
</evidence>
<dbReference type="InParanoid" id="A0A151GSA6"/>
<feature type="compositionally biased region" description="Low complexity" evidence="1">
    <location>
        <begin position="173"/>
        <end position="204"/>
    </location>
</feature>
<reference evidence="2 3" key="1">
    <citation type="journal article" date="2016" name="Sci. Rep.">
        <title>Insights into Adaptations to a Near-Obligate Nematode Endoparasitic Lifestyle from the Finished Genome of Drechmeria coniospora.</title>
        <authorList>
            <person name="Zhang L."/>
            <person name="Zhou Z."/>
            <person name="Guo Q."/>
            <person name="Fokkens L."/>
            <person name="Miskei M."/>
            <person name="Pocsi I."/>
            <person name="Zhang W."/>
            <person name="Chen M."/>
            <person name="Wang L."/>
            <person name="Sun Y."/>
            <person name="Donzelli B.G."/>
            <person name="Gibson D.M."/>
            <person name="Nelson D.R."/>
            <person name="Luo J.G."/>
            <person name="Rep M."/>
            <person name="Liu H."/>
            <person name="Yang S."/>
            <person name="Wang J."/>
            <person name="Krasnoff S.B."/>
            <person name="Xu Y."/>
            <person name="Molnar I."/>
            <person name="Lin M."/>
        </authorList>
    </citation>
    <scope>NUCLEOTIDE SEQUENCE [LARGE SCALE GENOMIC DNA]</scope>
    <source>
        <strain evidence="2 3">ARSEF 6962</strain>
    </source>
</reference>
<organism evidence="2 3">
    <name type="scientific">Drechmeria coniospora</name>
    <name type="common">Nematophagous fungus</name>
    <name type="synonym">Meria coniospora</name>
    <dbReference type="NCBI Taxonomy" id="98403"/>
    <lineage>
        <taxon>Eukaryota</taxon>
        <taxon>Fungi</taxon>
        <taxon>Dikarya</taxon>
        <taxon>Ascomycota</taxon>
        <taxon>Pezizomycotina</taxon>
        <taxon>Sordariomycetes</taxon>
        <taxon>Hypocreomycetidae</taxon>
        <taxon>Hypocreales</taxon>
        <taxon>Ophiocordycipitaceae</taxon>
        <taxon>Drechmeria</taxon>
    </lineage>
</organism>
<name>A0A151GSA6_DRECN</name>
<evidence type="ECO:0000313" key="3">
    <source>
        <dbReference type="Proteomes" id="UP000076580"/>
    </source>
</evidence>
<proteinExistence type="predicted"/>
<dbReference type="RefSeq" id="XP_040659349.1">
    <property type="nucleotide sequence ID" value="XM_040798466.1"/>
</dbReference>
<accession>A0A151GSA6</accession>
<keyword evidence="3" id="KW-1185">Reference proteome</keyword>